<dbReference type="SUPFAM" id="SSF46785">
    <property type="entry name" value="Winged helix' DNA-binding domain"/>
    <property type="match status" value="1"/>
</dbReference>
<dbReference type="PRINTS" id="PR00039">
    <property type="entry name" value="HTHLYSR"/>
</dbReference>
<evidence type="ECO:0000259" key="5">
    <source>
        <dbReference type="PROSITE" id="PS50931"/>
    </source>
</evidence>
<comment type="similarity">
    <text evidence="1">Belongs to the LysR transcriptional regulatory family.</text>
</comment>
<dbReference type="EMBL" id="AYYR01000010">
    <property type="protein sequence ID" value="KRM77473.1"/>
    <property type="molecule type" value="Genomic_DNA"/>
</dbReference>
<proteinExistence type="inferred from homology"/>
<dbReference type="Pfam" id="PF00126">
    <property type="entry name" value="HTH_1"/>
    <property type="match status" value="1"/>
</dbReference>
<evidence type="ECO:0000256" key="2">
    <source>
        <dbReference type="ARBA" id="ARBA00023015"/>
    </source>
</evidence>
<dbReference type="PANTHER" id="PTHR30126">
    <property type="entry name" value="HTH-TYPE TRANSCRIPTIONAL REGULATOR"/>
    <property type="match status" value="1"/>
</dbReference>
<dbReference type="GO" id="GO:0000976">
    <property type="term" value="F:transcription cis-regulatory region binding"/>
    <property type="evidence" value="ECO:0007669"/>
    <property type="project" value="TreeGrafter"/>
</dbReference>
<evidence type="ECO:0000313" key="6">
    <source>
        <dbReference type="EMBL" id="KRM77473.1"/>
    </source>
</evidence>
<dbReference type="PATRIC" id="fig|1423733.4.peg.101"/>
<dbReference type="PROSITE" id="PS50931">
    <property type="entry name" value="HTH_LYSR"/>
    <property type="match status" value="1"/>
</dbReference>
<dbReference type="SUPFAM" id="SSF53850">
    <property type="entry name" value="Periplasmic binding protein-like II"/>
    <property type="match status" value="1"/>
</dbReference>
<keyword evidence="3" id="KW-0238">DNA-binding</keyword>
<evidence type="ECO:0000256" key="4">
    <source>
        <dbReference type="ARBA" id="ARBA00023163"/>
    </source>
</evidence>
<dbReference type="InterPro" id="IPR036390">
    <property type="entry name" value="WH_DNA-bd_sf"/>
</dbReference>
<name>A0A0R2BE55_SECCO</name>
<dbReference type="GO" id="GO:0003700">
    <property type="term" value="F:DNA-binding transcription factor activity"/>
    <property type="evidence" value="ECO:0007669"/>
    <property type="project" value="InterPro"/>
</dbReference>
<dbReference type="RefSeq" id="WP_082620141.1">
    <property type="nucleotide sequence ID" value="NZ_AYYR01000010.1"/>
</dbReference>
<dbReference type="Gene3D" id="3.40.190.10">
    <property type="entry name" value="Periplasmic binding protein-like II"/>
    <property type="match status" value="1"/>
</dbReference>
<organism evidence="6 7">
    <name type="scientific">Secundilactobacillus collinoides DSM 20515 = JCM 1123</name>
    <dbReference type="NCBI Taxonomy" id="1423733"/>
    <lineage>
        <taxon>Bacteria</taxon>
        <taxon>Bacillati</taxon>
        <taxon>Bacillota</taxon>
        <taxon>Bacilli</taxon>
        <taxon>Lactobacillales</taxon>
        <taxon>Lactobacillaceae</taxon>
        <taxon>Secundilactobacillus</taxon>
    </lineage>
</organism>
<dbReference type="Gene3D" id="1.10.10.10">
    <property type="entry name" value="Winged helix-like DNA-binding domain superfamily/Winged helix DNA-binding domain"/>
    <property type="match status" value="1"/>
</dbReference>
<dbReference type="InterPro" id="IPR036388">
    <property type="entry name" value="WH-like_DNA-bd_sf"/>
</dbReference>
<dbReference type="InterPro" id="IPR000847">
    <property type="entry name" value="LysR_HTH_N"/>
</dbReference>
<evidence type="ECO:0000256" key="3">
    <source>
        <dbReference type="ARBA" id="ARBA00023125"/>
    </source>
</evidence>
<feature type="domain" description="HTH lysR-type" evidence="5">
    <location>
        <begin position="24"/>
        <end position="77"/>
    </location>
</feature>
<sequence length="297" mass="34082">MIIFIDIIKIIYNKLEVYPLNPYLNTFIYVYETRSFSLAAQELFVTQPAVSIKIQQLERQVGQPLFVRTNHRTITPTSAGNLLYEKSLEIRKIWNETQDKLNHIANPQRHLLRIGFSQTTSQIFASRFIDQIQTVLPLIDWQVIVGNSNYIAEQLSHKCLDIGLIEKPISINPIVIKRKKIGIDQLVRIGEKTGTWLQRESGSGVGHYTTQFFQEYAVIPKKVIQVNRNGLIMKLVNQGVGETIMSQRVIPRELAYSPLSAHFQRNLYSLITSDLEVNIANTVNHLLFKINASWHNA</sequence>
<reference evidence="6 7" key="1">
    <citation type="journal article" date="2015" name="Genome Announc.">
        <title>Expanding the biotechnology potential of lactobacilli through comparative genomics of 213 strains and associated genera.</title>
        <authorList>
            <person name="Sun Z."/>
            <person name="Harris H.M."/>
            <person name="McCann A."/>
            <person name="Guo C."/>
            <person name="Argimon S."/>
            <person name="Zhang W."/>
            <person name="Yang X."/>
            <person name="Jeffery I.B."/>
            <person name="Cooney J.C."/>
            <person name="Kagawa T.F."/>
            <person name="Liu W."/>
            <person name="Song Y."/>
            <person name="Salvetti E."/>
            <person name="Wrobel A."/>
            <person name="Rasinkangas P."/>
            <person name="Parkhill J."/>
            <person name="Rea M.C."/>
            <person name="O'Sullivan O."/>
            <person name="Ritari J."/>
            <person name="Douillard F.P."/>
            <person name="Paul Ross R."/>
            <person name="Yang R."/>
            <person name="Briner A.E."/>
            <person name="Felis G.E."/>
            <person name="de Vos W.M."/>
            <person name="Barrangou R."/>
            <person name="Klaenhammer T.R."/>
            <person name="Caufield P.W."/>
            <person name="Cui Y."/>
            <person name="Zhang H."/>
            <person name="O'Toole P.W."/>
        </authorList>
    </citation>
    <scope>NUCLEOTIDE SEQUENCE [LARGE SCALE GENOMIC DNA]</scope>
    <source>
        <strain evidence="6 7">DSM 20515</strain>
    </source>
</reference>
<evidence type="ECO:0000313" key="7">
    <source>
        <dbReference type="Proteomes" id="UP000051845"/>
    </source>
</evidence>
<protein>
    <submittedName>
        <fullName evidence="6">LysR family transcriptional regulator</fullName>
    </submittedName>
</protein>
<gene>
    <name evidence="6" type="ORF">FC82_GL000096</name>
</gene>
<dbReference type="Proteomes" id="UP000051845">
    <property type="component" value="Unassembled WGS sequence"/>
</dbReference>
<comment type="caution">
    <text evidence="6">The sequence shown here is derived from an EMBL/GenBank/DDBJ whole genome shotgun (WGS) entry which is preliminary data.</text>
</comment>
<dbReference type="PANTHER" id="PTHR30126:SF40">
    <property type="entry name" value="HTH-TYPE TRANSCRIPTIONAL REGULATOR GLTR"/>
    <property type="match status" value="1"/>
</dbReference>
<evidence type="ECO:0000256" key="1">
    <source>
        <dbReference type="ARBA" id="ARBA00009437"/>
    </source>
</evidence>
<keyword evidence="4" id="KW-0804">Transcription</keyword>
<dbReference type="AlphaFoldDB" id="A0A0R2BE55"/>
<accession>A0A0R2BE55</accession>
<keyword evidence="2" id="KW-0805">Transcription regulation</keyword>